<protein>
    <submittedName>
        <fullName evidence="1">Uncharacterized protein</fullName>
    </submittedName>
</protein>
<organism evidence="1 2">
    <name type="scientific">Trichomonas vaginalis (strain ATCC PRA-98 / G3)</name>
    <dbReference type="NCBI Taxonomy" id="412133"/>
    <lineage>
        <taxon>Eukaryota</taxon>
        <taxon>Metamonada</taxon>
        <taxon>Parabasalia</taxon>
        <taxon>Trichomonadida</taxon>
        <taxon>Trichomonadidae</taxon>
        <taxon>Trichomonas</taxon>
    </lineage>
</organism>
<reference evidence="1" key="1">
    <citation type="submission" date="2006-10" db="EMBL/GenBank/DDBJ databases">
        <authorList>
            <person name="Amadeo P."/>
            <person name="Zhao Q."/>
            <person name="Wortman J."/>
            <person name="Fraser-Liggett C."/>
            <person name="Carlton J."/>
        </authorList>
    </citation>
    <scope>NUCLEOTIDE SEQUENCE</scope>
    <source>
        <strain evidence="1">G3</strain>
    </source>
</reference>
<dbReference type="AlphaFoldDB" id="A2GVJ4"/>
<evidence type="ECO:0000313" key="2">
    <source>
        <dbReference type="Proteomes" id="UP000001542"/>
    </source>
</evidence>
<accession>A2GVJ4</accession>
<sequence length="132" mass="14280">MIPAHRKDLGDARESITTLRELMASAAGSRRATLAARGLGGPGAMVVWEQQLESDRATVEQIAASIVSEGTDFAALSVEQLESEILAAHKIKTNLFTLIEKYRGELAVDDDARRQIGEQHTAARIQAAQSPR</sequence>
<dbReference type="InParanoid" id="A2GVJ4"/>
<dbReference type="EMBL" id="DS120992">
    <property type="protein sequence ID" value="EAX78822.1"/>
    <property type="molecule type" value="Genomic_DNA"/>
</dbReference>
<name>A2GVJ4_TRIV3</name>
<reference evidence="1" key="2">
    <citation type="journal article" date="2007" name="Science">
        <title>Draft genome sequence of the sexually transmitted pathogen Trichomonas vaginalis.</title>
        <authorList>
            <person name="Carlton J.M."/>
            <person name="Hirt R.P."/>
            <person name="Silva J.C."/>
            <person name="Delcher A.L."/>
            <person name="Schatz M."/>
            <person name="Zhao Q."/>
            <person name="Wortman J.R."/>
            <person name="Bidwell S.L."/>
            <person name="Alsmark U.C.M."/>
            <person name="Besteiro S."/>
            <person name="Sicheritz-Ponten T."/>
            <person name="Noel C.J."/>
            <person name="Dacks J.B."/>
            <person name="Foster P.G."/>
            <person name="Simillion C."/>
            <person name="Van de Peer Y."/>
            <person name="Miranda-Saavedra D."/>
            <person name="Barton G.J."/>
            <person name="Westrop G.D."/>
            <person name="Mueller S."/>
            <person name="Dessi D."/>
            <person name="Fiori P.L."/>
            <person name="Ren Q."/>
            <person name="Paulsen I."/>
            <person name="Zhang H."/>
            <person name="Bastida-Corcuera F.D."/>
            <person name="Simoes-Barbosa A."/>
            <person name="Brown M.T."/>
            <person name="Hayes R.D."/>
            <person name="Mukherjee M."/>
            <person name="Okumura C.Y."/>
            <person name="Schneider R."/>
            <person name="Smith A.J."/>
            <person name="Vanacova S."/>
            <person name="Villalvazo M."/>
            <person name="Haas B.J."/>
            <person name="Pertea M."/>
            <person name="Feldblyum T.V."/>
            <person name="Utterback T.R."/>
            <person name="Shu C.L."/>
            <person name="Osoegawa K."/>
            <person name="de Jong P.J."/>
            <person name="Hrdy I."/>
            <person name="Horvathova L."/>
            <person name="Zubacova Z."/>
            <person name="Dolezal P."/>
            <person name="Malik S.B."/>
            <person name="Logsdon J.M. Jr."/>
            <person name="Henze K."/>
            <person name="Gupta A."/>
            <person name="Wang C.C."/>
            <person name="Dunne R.L."/>
            <person name="Upcroft J.A."/>
            <person name="Upcroft P."/>
            <person name="White O."/>
            <person name="Salzberg S.L."/>
            <person name="Tang P."/>
            <person name="Chiu C.-H."/>
            <person name="Lee Y.-S."/>
            <person name="Embley T.M."/>
            <person name="Coombs G.H."/>
            <person name="Mottram J.C."/>
            <person name="Tachezy J."/>
            <person name="Fraser-Liggett C.M."/>
            <person name="Johnson P.J."/>
        </authorList>
    </citation>
    <scope>NUCLEOTIDE SEQUENCE [LARGE SCALE GENOMIC DNA]</scope>
    <source>
        <strain evidence="1">G3</strain>
    </source>
</reference>
<proteinExistence type="predicted"/>
<keyword evidence="2" id="KW-1185">Reference proteome</keyword>
<evidence type="ECO:0000313" key="1">
    <source>
        <dbReference type="EMBL" id="EAX78822.1"/>
    </source>
</evidence>
<gene>
    <name evidence="1" type="ORF">TVAG_017090</name>
</gene>
<dbReference type="VEuPathDB" id="TrichDB:TVAG_017090"/>
<dbReference type="SMR" id="A2GVJ4"/>
<dbReference type="Proteomes" id="UP000001542">
    <property type="component" value="Unassembled WGS sequence"/>
</dbReference>